<dbReference type="InterPro" id="IPR001638">
    <property type="entry name" value="Solute-binding_3/MltF_N"/>
</dbReference>
<evidence type="ECO:0000259" key="3">
    <source>
        <dbReference type="Pfam" id="PF00497"/>
    </source>
</evidence>
<evidence type="ECO:0000256" key="1">
    <source>
        <dbReference type="ARBA" id="ARBA00010333"/>
    </source>
</evidence>
<reference evidence="5" key="1">
    <citation type="journal article" date="2019" name="Int. J. Syst. Evol. Microbiol.">
        <title>The Global Catalogue of Microorganisms (GCM) 10K type strain sequencing project: providing services to taxonomists for standard genome sequencing and annotation.</title>
        <authorList>
            <consortium name="The Broad Institute Genomics Platform"/>
            <consortium name="The Broad Institute Genome Sequencing Center for Infectious Disease"/>
            <person name="Wu L."/>
            <person name="Ma J."/>
        </authorList>
    </citation>
    <scope>NUCLEOTIDE SEQUENCE [LARGE SCALE GENOMIC DNA]</scope>
    <source>
        <strain evidence="5">CGMCC 1.7003</strain>
    </source>
</reference>
<keyword evidence="5" id="KW-1185">Reference proteome</keyword>
<dbReference type="EMBL" id="BNAO01000004">
    <property type="protein sequence ID" value="GHG70321.1"/>
    <property type="molecule type" value="Genomic_DNA"/>
</dbReference>
<feature type="domain" description="Solute-binding protein family 3/N-terminal" evidence="3">
    <location>
        <begin position="23"/>
        <end position="112"/>
    </location>
</feature>
<proteinExistence type="inferred from homology"/>
<organism evidence="4 5">
    <name type="scientific">Alishewanella longhuensis</name>
    <dbReference type="NCBI Taxonomy" id="1091037"/>
    <lineage>
        <taxon>Bacteria</taxon>
        <taxon>Pseudomonadati</taxon>
        <taxon>Pseudomonadota</taxon>
        <taxon>Gammaproteobacteria</taxon>
        <taxon>Alteromonadales</taxon>
        <taxon>Alteromonadaceae</taxon>
        <taxon>Alishewanella</taxon>
    </lineage>
</organism>
<dbReference type="RefSeq" id="WP_189432940.1">
    <property type="nucleotide sequence ID" value="NZ_BNAO01000004.1"/>
</dbReference>
<comment type="caution">
    <text evidence="4">The sequence shown here is derived from an EMBL/GenBank/DDBJ whole genome shotgun (WGS) entry which is preliminary data.</text>
</comment>
<evidence type="ECO:0000313" key="5">
    <source>
        <dbReference type="Proteomes" id="UP000659697"/>
    </source>
</evidence>
<comment type="similarity">
    <text evidence="1">Belongs to the bacterial solute-binding protein 3 family.</text>
</comment>
<dbReference type="SUPFAM" id="SSF53850">
    <property type="entry name" value="Periplasmic binding protein-like II"/>
    <property type="match status" value="1"/>
</dbReference>
<accession>A0ABQ3KYF8</accession>
<dbReference type="Proteomes" id="UP000659697">
    <property type="component" value="Unassembled WGS sequence"/>
</dbReference>
<sequence>MRPLVLAIAFIIGCFPAYSCTFRFGNEISFRPFIELQDNNWQGLTVELLQMLVQDVGCALEFIPSPWLRSLRLIEQGELDVLTHLTYNHERAARFAFIGPHHLESIYLVAVADAFPGVSSIGQLSSKGAGFIALLNGAYYGQELDAMMKHKRTQEFFIAIVSNQDKLLLLANGRVQGGNG</sequence>
<protein>
    <recommendedName>
        <fullName evidence="3">Solute-binding protein family 3/N-terminal domain-containing protein</fullName>
    </recommendedName>
</protein>
<evidence type="ECO:0000256" key="2">
    <source>
        <dbReference type="ARBA" id="ARBA00022729"/>
    </source>
</evidence>
<dbReference type="Pfam" id="PF00497">
    <property type="entry name" value="SBP_bac_3"/>
    <property type="match status" value="1"/>
</dbReference>
<keyword evidence="2" id="KW-0732">Signal</keyword>
<evidence type="ECO:0000313" key="4">
    <source>
        <dbReference type="EMBL" id="GHG70321.1"/>
    </source>
</evidence>
<name>A0ABQ3KYF8_9ALTE</name>
<dbReference type="PANTHER" id="PTHR35936:SF19">
    <property type="entry name" value="AMINO-ACID-BINDING PROTEIN YXEM-RELATED"/>
    <property type="match status" value="1"/>
</dbReference>
<gene>
    <name evidence="4" type="ORF">GCM10010919_20880</name>
</gene>
<dbReference type="PANTHER" id="PTHR35936">
    <property type="entry name" value="MEMBRANE-BOUND LYTIC MUREIN TRANSGLYCOSYLASE F"/>
    <property type="match status" value="1"/>
</dbReference>
<dbReference type="Gene3D" id="3.40.190.10">
    <property type="entry name" value="Periplasmic binding protein-like II"/>
    <property type="match status" value="2"/>
</dbReference>